<sequence length="218" mass="23949">MRIPPVSVFGFNLSDSHHRSAHRMPSLEDIENAMLAGESKLFQSIPVFVVNWVSRPPHPNKFTYIVCSKDVGGRRCMTSVGGRSPCTHRGAAVTIAYRFDVMLTDGLRQGKPVKATLFEAASALLGDTYPSTFRALPAEEQQSLVDRVCKGVCQCIVSLRVGNRGIVVQTLDVIRGPDSPTASRSAPPDRDESQSRREIARRKFEDLLDQFSSTSLGS</sequence>
<accession>A0ABD3HAK2</accession>
<keyword evidence="3" id="KW-1185">Reference proteome</keyword>
<reference evidence="2 3" key="1">
    <citation type="submission" date="2024-09" db="EMBL/GenBank/DDBJ databases">
        <title>Chromosome-scale assembly of Riccia sorocarpa.</title>
        <authorList>
            <person name="Paukszto L."/>
        </authorList>
    </citation>
    <scope>NUCLEOTIDE SEQUENCE [LARGE SCALE GENOMIC DNA]</scope>
    <source>
        <strain evidence="2">LP-2024</strain>
        <tissue evidence="2">Aerial parts of the thallus</tissue>
    </source>
</reference>
<evidence type="ECO:0000256" key="1">
    <source>
        <dbReference type="SAM" id="MobiDB-lite"/>
    </source>
</evidence>
<dbReference type="AlphaFoldDB" id="A0ABD3HAK2"/>
<feature type="region of interest" description="Disordered" evidence="1">
    <location>
        <begin position="177"/>
        <end position="199"/>
    </location>
</feature>
<evidence type="ECO:0000313" key="3">
    <source>
        <dbReference type="Proteomes" id="UP001633002"/>
    </source>
</evidence>
<comment type="caution">
    <text evidence="2">The sequence shown here is derived from an EMBL/GenBank/DDBJ whole genome shotgun (WGS) entry which is preliminary data.</text>
</comment>
<protein>
    <submittedName>
        <fullName evidence="2">Uncharacterized protein</fullName>
    </submittedName>
</protein>
<organism evidence="2 3">
    <name type="scientific">Riccia sorocarpa</name>
    <dbReference type="NCBI Taxonomy" id="122646"/>
    <lineage>
        <taxon>Eukaryota</taxon>
        <taxon>Viridiplantae</taxon>
        <taxon>Streptophyta</taxon>
        <taxon>Embryophyta</taxon>
        <taxon>Marchantiophyta</taxon>
        <taxon>Marchantiopsida</taxon>
        <taxon>Marchantiidae</taxon>
        <taxon>Marchantiales</taxon>
        <taxon>Ricciaceae</taxon>
        <taxon>Riccia</taxon>
    </lineage>
</organism>
<name>A0ABD3HAK2_9MARC</name>
<dbReference type="Proteomes" id="UP001633002">
    <property type="component" value="Unassembled WGS sequence"/>
</dbReference>
<proteinExistence type="predicted"/>
<evidence type="ECO:0000313" key="2">
    <source>
        <dbReference type="EMBL" id="KAL3687891.1"/>
    </source>
</evidence>
<gene>
    <name evidence="2" type="ORF">R1sor_014200</name>
</gene>
<dbReference type="EMBL" id="JBJQOH010000004">
    <property type="protein sequence ID" value="KAL3687891.1"/>
    <property type="molecule type" value="Genomic_DNA"/>
</dbReference>
<feature type="compositionally biased region" description="Basic and acidic residues" evidence="1">
    <location>
        <begin position="187"/>
        <end position="199"/>
    </location>
</feature>